<protein>
    <submittedName>
        <fullName evidence="1">Uncharacterized protein</fullName>
    </submittedName>
</protein>
<evidence type="ECO:0000313" key="2">
    <source>
        <dbReference type="Proteomes" id="UP001177021"/>
    </source>
</evidence>
<sequence length="108" mass="12124">MNFSFKLAFLLVIFVISSDMCIESEARLGGVVDSAHRFHLFVKKESHQFPNPIPSTFSNSFSHPPSRPSQPPPPVRSGRVRDFPAGDREFQPWKRVPIDIESSGGVSR</sequence>
<organism evidence="1 2">
    <name type="scientific">Trifolium pratense</name>
    <name type="common">Red clover</name>
    <dbReference type="NCBI Taxonomy" id="57577"/>
    <lineage>
        <taxon>Eukaryota</taxon>
        <taxon>Viridiplantae</taxon>
        <taxon>Streptophyta</taxon>
        <taxon>Embryophyta</taxon>
        <taxon>Tracheophyta</taxon>
        <taxon>Spermatophyta</taxon>
        <taxon>Magnoliopsida</taxon>
        <taxon>eudicotyledons</taxon>
        <taxon>Gunneridae</taxon>
        <taxon>Pentapetalae</taxon>
        <taxon>rosids</taxon>
        <taxon>fabids</taxon>
        <taxon>Fabales</taxon>
        <taxon>Fabaceae</taxon>
        <taxon>Papilionoideae</taxon>
        <taxon>50 kb inversion clade</taxon>
        <taxon>NPAAA clade</taxon>
        <taxon>Hologalegina</taxon>
        <taxon>IRL clade</taxon>
        <taxon>Trifolieae</taxon>
        <taxon>Trifolium</taxon>
    </lineage>
</organism>
<dbReference type="Proteomes" id="UP001177021">
    <property type="component" value="Unassembled WGS sequence"/>
</dbReference>
<evidence type="ECO:0000313" key="1">
    <source>
        <dbReference type="EMBL" id="CAJ2639376.1"/>
    </source>
</evidence>
<proteinExistence type="predicted"/>
<reference evidence="1" key="1">
    <citation type="submission" date="2023-10" db="EMBL/GenBank/DDBJ databases">
        <authorList>
            <person name="Rodriguez Cubillos JULIANA M."/>
            <person name="De Vega J."/>
        </authorList>
    </citation>
    <scope>NUCLEOTIDE SEQUENCE</scope>
</reference>
<dbReference type="EMBL" id="CASHSV030000024">
    <property type="protein sequence ID" value="CAJ2639376.1"/>
    <property type="molecule type" value="Genomic_DNA"/>
</dbReference>
<accession>A0ACB0J5K9</accession>
<gene>
    <name evidence="1" type="ORF">MILVUS5_LOCUS9410</name>
</gene>
<comment type="caution">
    <text evidence="1">The sequence shown here is derived from an EMBL/GenBank/DDBJ whole genome shotgun (WGS) entry which is preliminary data.</text>
</comment>
<name>A0ACB0J5K9_TRIPR</name>
<keyword evidence="2" id="KW-1185">Reference proteome</keyword>